<reference evidence="12" key="1">
    <citation type="journal article" date="2020" name="bioRxiv">
        <title>Comparative genomics of Chlamydomonas.</title>
        <authorList>
            <person name="Craig R.J."/>
            <person name="Hasan A.R."/>
            <person name="Ness R.W."/>
            <person name="Keightley P.D."/>
        </authorList>
    </citation>
    <scope>NUCLEOTIDE SEQUENCE</scope>
    <source>
        <strain evidence="12">CCAP 11/70</strain>
    </source>
</reference>
<dbReference type="InterPro" id="IPR026028">
    <property type="entry name" value="V-type_ATPase_116kDa_su_euka"/>
</dbReference>
<keyword evidence="6 9" id="KW-1133">Transmembrane helix</keyword>
<gene>
    <name evidence="12" type="ORF">HYH03_013255</name>
</gene>
<evidence type="ECO:0000256" key="5">
    <source>
        <dbReference type="ARBA" id="ARBA00022781"/>
    </source>
</evidence>
<feature type="compositionally biased region" description="Gly residues" evidence="11">
    <location>
        <begin position="706"/>
        <end position="715"/>
    </location>
</feature>
<dbReference type="EMBL" id="JAEHOE010000087">
    <property type="protein sequence ID" value="KAG2488106.1"/>
    <property type="molecule type" value="Genomic_DNA"/>
</dbReference>
<feature type="transmembrane region" description="Helical" evidence="9">
    <location>
        <begin position="796"/>
        <end position="816"/>
    </location>
</feature>
<dbReference type="GO" id="GO:0051117">
    <property type="term" value="F:ATPase binding"/>
    <property type="evidence" value="ECO:0007669"/>
    <property type="project" value="TreeGrafter"/>
</dbReference>
<protein>
    <recommendedName>
        <fullName evidence="9">V-type proton ATPase subunit a</fullName>
    </recommendedName>
</protein>
<dbReference type="AlphaFoldDB" id="A0A835XTS1"/>
<evidence type="ECO:0000256" key="8">
    <source>
        <dbReference type="ARBA" id="ARBA00023136"/>
    </source>
</evidence>
<comment type="subcellular location">
    <subcellularLocation>
        <location evidence="1">Membrane</location>
        <topology evidence="1">Multi-pass membrane protein</topology>
    </subcellularLocation>
</comment>
<evidence type="ECO:0000313" key="13">
    <source>
        <dbReference type="Proteomes" id="UP000612055"/>
    </source>
</evidence>
<dbReference type="GO" id="GO:0046961">
    <property type="term" value="F:proton-transporting ATPase activity, rotational mechanism"/>
    <property type="evidence" value="ECO:0007669"/>
    <property type="project" value="InterPro"/>
</dbReference>
<feature type="coiled-coil region" evidence="10">
    <location>
        <begin position="94"/>
        <end position="135"/>
    </location>
</feature>
<comment type="function">
    <text evidence="9">Essential component of the vacuolar proton pump (V-ATPase), a multimeric enzyme that catalyzes the translocation of protons across the membranes. Required for assembly and activity of the V-ATPase.</text>
</comment>
<feature type="region of interest" description="Disordered" evidence="11">
    <location>
        <begin position="703"/>
        <end position="729"/>
    </location>
</feature>
<keyword evidence="5 9" id="KW-0375">Hydrogen ion transport</keyword>
<organism evidence="12 13">
    <name type="scientific">Edaphochlamys debaryana</name>
    <dbReference type="NCBI Taxonomy" id="47281"/>
    <lineage>
        <taxon>Eukaryota</taxon>
        <taxon>Viridiplantae</taxon>
        <taxon>Chlorophyta</taxon>
        <taxon>core chlorophytes</taxon>
        <taxon>Chlorophyceae</taxon>
        <taxon>CS clade</taxon>
        <taxon>Chlamydomonadales</taxon>
        <taxon>Chlamydomonadales incertae sedis</taxon>
        <taxon>Edaphochlamys</taxon>
    </lineage>
</organism>
<dbReference type="PANTHER" id="PTHR11629:SF63">
    <property type="entry name" value="V-TYPE PROTON ATPASE SUBUNIT A"/>
    <property type="match status" value="1"/>
</dbReference>
<comment type="caution">
    <text evidence="12">The sequence shown here is derived from an EMBL/GenBank/DDBJ whole genome shotgun (WGS) entry which is preliminary data.</text>
</comment>
<feature type="transmembrane region" description="Helical" evidence="9">
    <location>
        <begin position="658"/>
        <end position="677"/>
    </location>
</feature>
<dbReference type="GO" id="GO:0007035">
    <property type="term" value="P:vacuolar acidification"/>
    <property type="evidence" value="ECO:0007669"/>
    <property type="project" value="TreeGrafter"/>
</dbReference>
<dbReference type="PIRSF" id="PIRSF001293">
    <property type="entry name" value="ATP6V0A1"/>
    <property type="match status" value="1"/>
</dbReference>
<feature type="transmembrane region" description="Helical" evidence="9">
    <location>
        <begin position="471"/>
        <end position="495"/>
    </location>
</feature>
<evidence type="ECO:0000256" key="3">
    <source>
        <dbReference type="ARBA" id="ARBA00022448"/>
    </source>
</evidence>
<accession>A0A835XTS1</accession>
<evidence type="ECO:0000256" key="1">
    <source>
        <dbReference type="ARBA" id="ARBA00004141"/>
    </source>
</evidence>
<dbReference type="OrthoDB" id="10264220at2759"/>
<evidence type="ECO:0000256" key="11">
    <source>
        <dbReference type="SAM" id="MobiDB-lite"/>
    </source>
</evidence>
<dbReference type="Proteomes" id="UP000612055">
    <property type="component" value="Unassembled WGS sequence"/>
</dbReference>
<dbReference type="GO" id="GO:0000220">
    <property type="term" value="C:vacuolar proton-transporting V-type ATPase, V0 domain"/>
    <property type="evidence" value="ECO:0007669"/>
    <property type="project" value="InterPro"/>
</dbReference>
<feature type="transmembrane region" description="Helical" evidence="9">
    <location>
        <begin position="570"/>
        <end position="588"/>
    </location>
</feature>
<feature type="transmembrane region" description="Helical" evidence="9">
    <location>
        <begin position="435"/>
        <end position="459"/>
    </location>
</feature>
<sequence length="860" mass="94244">MAGRFLDLGNIELWRSEEMQLVQLMIPADTAHDTVEALGEIGLLQFKDLNVEKSAFQRTYANQVRRCDELARKLRFFKEQIEKAGVPMASRSLIDGSNVTMDELEGLLEQLEGELVEMNANHDRLQRAAAELAELSLLLDCAGKFFDSARRAASGAGTVVGGLGGAASGGGSAADVSAPLLGGGLGGGGLEASAGAYEPKIGRLGSIAGLIARERLAGFERLLFRATRGNNYFRFMQVGLVLDPATGEQVDKAVFVVFFAGERARVKIGKICEAFGANRYPLPEEPNRQRAMAAEVGGRLTEMRTTLEVGDLQRMRLLQRVAADIDAWATLVRREKAVYHTLNKCSVDVTKKVLVAEAWVPSSARPRVQEALRAVADSSNQVGTILQPMLTHENPPTYFRTNKFTACFQNIVDAYGIARYREVNPAVFTIATFPFLFAVMFGDLGHGILMSLFGAWLLINESKFLKQTLDDMFGMLFGGRYCIMLMGLFSIYMGVLYNEFFSMPMVIGGDSHFACFFNGTRDASGMDRRDCPHHGGELKPVDGAYPVGVDPIWHGGKMELPFLNSMKMKMSILLGVTHMNLGILMSVLNNNYFRDRLSTVCEFIPQMIFLNCLFGYLCALIVGKWVSGASTDLYHVMIYMFLSPGNVDKAGYLFPGQAPLQVVLLLVALVAVPWMLFPKPLILKKRAEAAARVRGEYHRMEDAETGGAGGSGARGGHAAAAAHGGGGGGHGDHGEVFEFGEVMVHQMIHTIEFVLGAVSNTASYLRLWALSLAHSQLSAVFYDRVLMASIQSTNPAAMVVGFFVFACATLGVLMVMESLSAFLHALRLHWVEFQNKFYRGDGYQFAPFSVHELKEEEVHR</sequence>
<keyword evidence="3 9" id="KW-0813">Transport</keyword>
<keyword evidence="13" id="KW-1185">Reference proteome</keyword>
<keyword evidence="8 9" id="KW-0472">Membrane</keyword>
<feature type="transmembrane region" description="Helical" evidence="9">
    <location>
        <begin position="608"/>
        <end position="627"/>
    </location>
</feature>
<evidence type="ECO:0000256" key="7">
    <source>
        <dbReference type="ARBA" id="ARBA00023065"/>
    </source>
</evidence>
<dbReference type="Pfam" id="PF01496">
    <property type="entry name" value="V_ATPase_I"/>
    <property type="match status" value="1"/>
</dbReference>
<keyword evidence="7 9" id="KW-0406">Ion transport</keyword>
<evidence type="ECO:0000256" key="9">
    <source>
        <dbReference type="RuleBase" id="RU361189"/>
    </source>
</evidence>
<keyword evidence="10" id="KW-0175">Coiled coil</keyword>
<evidence type="ECO:0000256" key="2">
    <source>
        <dbReference type="ARBA" id="ARBA00009904"/>
    </source>
</evidence>
<evidence type="ECO:0000256" key="10">
    <source>
        <dbReference type="SAM" id="Coils"/>
    </source>
</evidence>
<name>A0A835XTS1_9CHLO</name>
<evidence type="ECO:0000256" key="6">
    <source>
        <dbReference type="ARBA" id="ARBA00022989"/>
    </source>
</evidence>
<proteinExistence type="inferred from homology"/>
<comment type="similarity">
    <text evidence="2 9">Belongs to the V-ATPase 116 kDa subunit family.</text>
</comment>
<evidence type="ECO:0000313" key="12">
    <source>
        <dbReference type="EMBL" id="KAG2488106.1"/>
    </source>
</evidence>
<dbReference type="InterPro" id="IPR002490">
    <property type="entry name" value="V-ATPase_116kDa_su"/>
</dbReference>
<dbReference type="PANTHER" id="PTHR11629">
    <property type="entry name" value="VACUOLAR PROTON ATPASES"/>
    <property type="match status" value="1"/>
</dbReference>
<evidence type="ECO:0000256" key="4">
    <source>
        <dbReference type="ARBA" id="ARBA00022692"/>
    </source>
</evidence>
<keyword evidence="4 9" id="KW-0812">Transmembrane</keyword>